<dbReference type="Proteomes" id="UP000254701">
    <property type="component" value="Unassembled WGS sequence"/>
</dbReference>
<dbReference type="NCBIfam" id="TIGR04029">
    <property type="entry name" value="CMD_Avi_7170"/>
    <property type="match status" value="1"/>
</dbReference>
<organism evidence="1 2">
    <name type="scientific">Aminobacter aminovorans</name>
    <name type="common">Chelatobacter heintzii</name>
    <dbReference type="NCBI Taxonomy" id="83263"/>
    <lineage>
        <taxon>Bacteria</taxon>
        <taxon>Pseudomonadati</taxon>
        <taxon>Pseudomonadota</taxon>
        <taxon>Alphaproteobacteria</taxon>
        <taxon>Hyphomicrobiales</taxon>
        <taxon>Phyllobacteriaceae</taxon>
        <taxon>Aminobacter</taxon>
    </lineage>
</organism>
<sequence>MSNPDIIDELAGIVVGSRLDLIRYDRVEARDNAQKSYIALFDPDDQSQVSVRERFAIASFVVGLHGDDRVTKHYLDKFDQEKPSKALASAIAHEVRQGKASGPYGAYPQGPLTRENVTGPSYRVAEASREVLGPKLVAGLEHAHLLVLHPRDASPAALQALLDAGWSTTGIVTLSQIIAFLAFQIRVVAGLRVLDRKFAADRLDAAE</sequence>
<protein>
    <submittedName>
        <fullName evidence="1">Uncharacterized protein conserved in bacteria</fullName>
    </submittedName>
</protein>
<dbReference type="InterPro" id="IPR029032">
    <property type="entry name" value="AhpD-like"/>
</dbReference>
<name>A0A380WNT6_AMIAI</name>
<dbReference type="EMBL" id="UFSM01000001">
    <property type="protein sequence ID" value="SUU90521.1"/>
    <property type="molecule type" value="Genomic_DNA"/>
</dbReference>
<accession>A0A380WNT6</accession>
<dbReference type="AlphaFoldDB" id="A0A380WNT6"/>
<dbReference type="SUPFAM" id="SSF69118">
    <property type="entry name" value="AhpD-like"/>
    <property type="match status" value="1"/>
</dbReference>
<evidence type="ECO:0000313" key="2">
    <source>
        <dbReference type="Proteomes" id="UP000254701"/>
    </source>
</evidence>
<dbReference type="InterPro" id="IPR023982">
    <property type="entry name" value="CHP04029_CMD-like"/>
</dbReference>
<evidence type="ECO:0000313" key="1">
    <source>
        <dbReference type="EMBL" id="SUU90521.1"/>
    </source>
</evidence>
<dbReference type="OrthoDB" id="8718286at2"/>
<dbReference type="RefSeq" id="WP_115732502.1">
    <property type="nucleotide sequence ID" value="NZ_BAAAVY010000002.1"/>
</dbReference>
<dbReference type="Gene3D" id="1.20.1290.10">
    <property type="entry name" value="AhpD-like"/>
    <property type="match status" value="1"/>
</dbReference>
<reference evidence="1 2" key="1">
    <citation type="submission" date="2018-06" db="EMBL/GenBank/DDBJ databases">
        <authorList>
            <consortium name="Pathogen Informatics"/>
            <person name="Doyle S."/>
        </authorList>
    </citation>
    <scope>NUCLEOTIDE SEQUENCE [LARGE SCALE GENOMIC DNA]</scope>
    <source>
        <strain evidence="1 2">NCTC10684</strain>
    </source>
</reference>
<proteinExistence type="predicted"/>
<gene>
    <name evidence="1" type="ORF">NCTC10684_03779</name>
</gene>